<name>A0ABP0C5K4_9PEZI</name>
<protein>
    <recommendedName>
        <fullName evidence="4">NmrA-like domain-containing protein</fullName>
    </recommendedName>
</protein>
<evidence type="ECO:0000259" key="4">
    <source>
        <dbReference type="Pfam" id="PF05368"/>
    </source>
</evidence>
<keyword evidence="2" id="KW-0521">NADP</keyword>
<dbReference type="InterPro" id="IPR008030">
    <property type="entry name" value="NmrA-like"/>
</dbReference>
<evidence type="ECO:0000313" key="5">
    <source>
        <dbReference type="EMBL" id="CAK7226445.1"/>
    </source>
</evidence>
<dbReference type="Proteomes" id="UP001642406">
    <property type="component" value="Unassembled WGS sequence"/>
</dbReference>
<feature type="domain" description="NmrA-like" evidence="4">
    <location>
        <begin position="3"/>
        <end position="250"/>
    </location>
</feature>
<accession>A0ABP0C5K4</accession>
<organism evidence="5 6">
    <name type="scientific">Sporothrix bragantina</name>
    <dbReference type="NCBI Taxonomy" id="671064"/>
    <lineage>
        <taxon>Eukaryota</taxon>
        <taxon>Fungi</taxon>
        <taxon>Dikarya</taxon>
        <taxon>Ascomycota</taxon>
        <taxon>Pezizomycotina</taxon>
        <taxon>Sordariomycetes</taxon>
        <taxon>Sordariomycetidae</taxon>
        <taxon>Ophiostomatales</taxon>
        <taxon>Ophiostomataceae</taxon>
        <taxon>Sporothrix</taxon>
    </lineage>
</organism>
<keyword evidence="3" id="KW-0560">Oxidoreductase</keyword>
<evidence type="ECO:0000256" key="1">
    <source>
        <dbReference type="ARBA" id="ARBA00006328"/>
    </source>
</evidence>
<dbReference type="InterPro" id="IPR036291">
    <property type="entry name" value="NAD(P)-bd_dom_sf"/>
</dbReference>
<dbReference type="InterPro" id="IPR051164">
    <property type="entry name" value="NmrA-like_oxidored"/>
</dbReference>
<proteinExistence type="inferred from homology"/>
<sequence>MTRVFVAGVTGCQGGAVVHHALKRGWTIHGLARNPESGAAVALAAQGVQLTQGGYDDTAALESAMEGCTAVFIALAPNFADLTAEERWATSILAVAKAAGIQTVVVSTGIGSGNPKQLTGWEEGSLIARVMQNKQRIEEIVTSSGIANWTVLRPGFFMANFLVPKVAMYPGFRETGVWTTALLESTRLPLVDDLDIGAFAVEALARPDEFRGKTIAIGYDVRTPTQVMRVLSAATGRKLEAKFMDDDELDKAKATNPVIGGYLMMRDMVNLVDIDEVKSYGIPMGTFEEYVQRRIGDAKITFEKVALKE</sequence>
<dbReference type="Gene3D" id="3.90.25.10">
    <property type="entry name" value="UDP-galactose 4-epimerase, domain 1"/>
    <property type="match status" value="1"/>
</dbReference>
<evidence type="ECO:0000256" key="3">
    <source>
        <dbReference type="ARBA" id="ARBA00023002"/>
    </source>
</evidence>
<reference evidence="5 6" key="1">
    <citation type="submission" date="2024-01" db="EMBL/GenBank/DDBJ databases">
        <authorList>
            <person name="Allen C."/>
            <person name="Tagirdzhanova G."/>
        </authorList>
    </citation>
    <scope>NUCLEOTIDE SEQUENCE [LARGE SCALE GENOMIC DNA]</scope>
</reference>
<dbReference type="Gene3D" id="3.40.50.720">
    <property type="entry name" value="NAD(P)-binding Rossmann-like Domain"/>
    <property type="match status" value="1"/>
</dbReference>
<comment type="similarity">
    <text evidence="1">Belongs to the NmrA-type oxidoreductase family.</text>
</comment>
<dbReference type="PANTHER" id="PTHR42748:SF30">
    <property type="entry name" value="NMRA-LIKE DOMAIN-CONTAINING PROTEIN"/>
    <property type="match status" value="1"/>
</dbReference>
<dbReference type="EMBL" id="CAWUHC010000059">
    <property type="protein sequence ID" value="CAK7226445.1"/>
    <property type="molecule type" value="Genomic_DNA"/>
</dbReference>
<evidence type="ECO:0000313" key="6">
    <source>
        <dbReference type="Proteomes" id="UP001642406"/>
    </source>
</evidence>
<dbReference type="PANTHER" id="PTHR42748">
    <property type="entry name" value="NITROGEN METABOLITE REPRESSION PROTEIN NMRA FAMILY MEMBER"/>
    <property type="match status" value="1"/>
</dbReference>
<keyword evidence="6" id="KW-1185">Reference proteome</keyword>
<gene>
    <name evidence="5" type="ORF">SBRCBS47491_006234</name>
</gene>
<dbReference type="Pfam" id="PF05368">
    <property type="entry name" value="NmrA"/>
    <property type="match status" value="1"/>
</dbReference>
<dbReference type="SUPFAM" id="SSF51735">
    <property type="entry name" value="NAD(P)-binding Rossmann-fold domains"/>
    <property type="match status" value="1"/>
</dbReference>
<evidence type="ECO:0000256" key="2">
    <source>
        <dbReference type="ARBA" id="ARBA00022857"/>
    </source>
</evidence>
<comment type="caution">
    <text evidence="5">The sequence shown here is derived from an EMBL/GenBank/DDBJ whole genome shotgun (WGS) entry which is preliminary data.</text>
</comment>